<sequence>MERTGPTVGFDLDMTLIDPRPGMVRAFEALNAEFGVELDGEHFAANLGPPLEDVLRGYGFDDSVVEKLAARFRELYPSVVVPVTEAMPGADDALAAVRAAGGRTLVVTGKYGPNAALHLQALGWEVDRLAGGVFASAKGRVLAEEGASVYVGDHLGDVEGAKTAGAVAVGVTTGPYGEQALADAGADVVLRDLAEFPDWLAGRG</sequence>
<dbReference type="Proteomes" id="UP001597018">
    <property type="component" value="Unassembled WGS sequence"/>
</dbReference>
<dbReference type="SFLD" id="SFLDG01129">
    <property type="entry name" value="C1.5:_HAD__Beta-PGM__Phosphata"/>
    <property type="match status" value="1"/>
</dbReference>
<keyword evidence="1" id="KW-0378">Hydrolase</keyword>
<name>A0ABW3FKC6_9PSEU</name>
<comment type="caution">
    <text evidence="1">The sequence shown here is derived from an EMBL/GenBank/DDBJ whole genome shotgun (WGS) entry which is preliminary data.</text>
</comment>
<organism evidence="1 2">
    <name type="scientific">Saccharopolyspora rosea</name>
    <dbReference type="NCBI Taxonomy" id="524884"/>
    <lineage>
        <taxon>Bacteria</taxon>
        <taxon>Bacillati</taxon>
        <taxon>Actinomycetota</taxon>
        <taxon>Actinomycetes</taxon>
        <taxon>Pseudonocardiales</taxon>
        <taxon>Pseudonocardiaceae</taxon>
        <taxon>Saccharopolyspora</taxon>
    </lineage>
</organism>
<dbReference type="SUPFAM" id="SSF56784">
    <property type="entry name" value="HAD-like"/>
    <property type="match status" value="1"/>
</dbReference>
<dbReference type="Gene3D" id="3.40.50.1000">
    <property type="entry name" value="HAD superfamily/HAD-like"/>
    <property type="match status" value="1"/>
</dbReference>
<dbReference type="InterPro" id="IPR036412">
    <property type="entry name" value="HAD-like_sf"/>
</dbReference>
<proteinExistence type="predicted"/>
<dbReference type="Gene3D" id="1.10.150.240">
    <property type="entry name" value="Putative phosphatase, domain 2"/>
    <property type="match status" value="1"/>
</dbReference>
<dbReference type="EMBL" id="JBHTIW010000002">
    <property type="protein sequence ID" value="MFD0918947.1"/>
    <property type="molecule type" value="Genomic_DNA"/>
</dbReference>
<accession>A0ABW3FKC6</accession>
<dbReference type="RefSeq" id="WP_380756915.1">
    <property type="nucleotide sequence ID" value="NZ_BAABLT010000033.1"/>
</dbReference>
<evidence type="ECO:0000313" key="2">
    <source>
        <dbReference type="Proteomes" id="UP001597018"/>
    </source>
</evidence>
<dbReference type="InterPro" id="IPR050155">
    <property type="entry name" value="HAD-like_hydrolase_sf"/>
</dbReference>
<dbReference type="SFLD" id="SFLDS00003">
    <property type="entry name" value="Haloacid_Dehalogenase"/>
    <property type="match status" value="1"/>
</dbReference>
<keyword evidence="2" id="KW-1185">Reference proteome</keyword>
<reference evidence="2" key="1">
    <citation type="journal article" date="2019" name="Int. J. Syst. Evol. Microbiol.">
        <title>The Global Catalogue of Microorganisms (GCM) 10K type strain sequencing project: providing services to taxonomists for standard genome sequencing and annotation.</title>
        <authorList>
            <consortium name="The Broad Institute Genomics Platform"/>
            <consortium name="The Broad Institute Genome Sequencing Center for Infectious Disease"/>
            <person name="Wu L."/>
            <person name="Ma J."/>
        </authorList>
    </citation>
    <scope>NUCLEOTIDE SEQUENCE [LARGE SCALE GENOMIC DNA]</scope>
    <source>
        <strain evidence="2">CCUG 56401</strain>
    </source>
</reference>
<dbReference type="GO" id="GO:0016787">
    <property type="term" value="F:hydrolase activity"/>
    <property type="evidence" value="ECO:0007669"/>
    <property type="project" value="UniProtKB-KW"/>
</dbReference>
<protein>
    <submittedName>
        <fullName evidence="1">HAD family hydrolase</fullName>
        <ecNumber evidence="1">3.-.-.-</ecNumber>
    </submittedName>
</protein>
<gene>
    <name evidence="1" type="ORF">ACFQ16_04245</name>
</gene>
<dbReference type="InterPro" id="IPR023214">
    <property type="entry name" value="HAD_sf"/>
</dbReference>
<dbReference type="Pfam" id="PF12710">
    <property type="entry name" value="HAD"/>
    <property type="match status" value="1"/>
</dbReference>
<dbReference type="PANTHER" id="PTHR43434:SF1">
    <property type="entry name" value="PHOSPHOGLYCOLATE PHOSPHATASE"/>
    <property type="match status" value="1"/>
</dbReference>
<dbReference type="PANTHER" id="PTHR43434">
    <property type="entry name" value="PHOSPHOGLYCOLATE PHOSPHATASE"/>
    <property type="match status" value="1"/>
</dbReference>
<dbReference type="EC" id="3.-.-.-" evidence="1"/>
<evidence type="ECO:0000313" key="1">
    <source>
        <dbReference type="EMBL" id="MFD0918947.1"/>
    </source>
</evidence>
<dbReference type="InterPro" id="IPR023198">
    <property type="entry name" value="PGP-like_dom2"/>
</dbReference>